<accession>A0A2Z5GAQ6</accession>
<proteinExistence type="predicted"/>
<protein>
    <submittedName>
        <fullName evidence="1">Uncharacterized protein</fullName>
    </submittedName>
</protein>
<organism evidence="1 2">
    <name type="scientific">Acidisarcina polymorpha</name>
    <dbReference type="NCBI Taxonomy" id="2211140"/>
    <lineage>
        <taxon>Bacteria</taxon>
        <taxon>Pseudomonadati</taxon>
        <taxon>Acidobacteriota</taxon>
        <taxon>Terriglobia</taxon>
        <taxon>Terriglobales</taxon>
        <taxon>Acidobacteriaceae</taxon>
        <taxon>Acidisarcina</taxon>
    </lineage>
</organism>
<reference evidence="1 2" key="1">
    <citation type="journal article" date="2018" name="Front. Microbiol.">
        <title>Hydrolytic Capabilities as a Key to Environmental Success: Chitinolytic and Cellulolytic Acidobacteria From Acidic Sub-arctic Soils and Boreal Peatlands.</title>
        <authorList>
            <person name="Belova S.E."/>
            <person name="Ravin N.V."/>
            <person name="Pankratov T.A."/>
            <person name="Rakitin A.L."/>
            <person name="Ivanova A.A."/>
            <person name="Beletsky A.V."/>
            <person name="Mardanov A.V."/>
            <person name="Sinninghe Damste J.S."/>
            <person name="Dedysh S.N."/>
        </authorList>
    </citation>
    <scope>NUCLEOTIDE SEQUENCE [LARGE SCALE GENOMIC DNA]</scope>
    <source>
        <strain evidence="1 2">SBC82</strain>
    </source>
</reference>
<dbReference type="KEGG" id="abas:ACPOL_6469"/>
<dbReference type="AlphaFoldDB" id="A0A2Z5GAQ6"/>
<dbReference type="EMBL" id="CP030840">
    <property type="protein sequence ID" value="AXC15695.1"/>
    <property type="molecule type" value="Genomic_DNA"/>
</dbReference>
<gene>
    <name evidence="1" type="ORF">ACPOL_6469</name>
</gene>
<evidence type="ECO:0000313" key="2">
    <source>
        <dbReference type="Proteomes" id="UP000253606"/>
    </source>
</evidence>
<keyword evidence="2" id="KW-1185">Reference proteome</keyword>
<evidence type="ECO:0000313" key="1">
    <source>
        <dbReference type="EMBL" id="AXC15695.1"/>
    </source>
</evidence>
<dbReference type="Proteomes" id="UP000253606">
    <property type="component" value="Chromosome"/>
</dbReference>
<name>A0A2Z5GAQ6_9BACT</name>
<sequence>MAKLIWQYFSLEMVQFSCTLDDLLNERTQALLQEAVHCR</sequence>